<accession>A0A0D2BDQ4</accession>
<dbReference type="InterPro" id="IPR041132">
    <property type="entry name" value="DUF5624"/>
</dbReference>
<dbReference type="PANTHER" id="PTHR43194">
    <property type="entry name" value="HYDROLASE ALPHA/BETA FOLD FAMILY"/>
    <property type="match status" value="1"/>
</dbReference>
<dbReference type="Pfam" id="PF00561">
    <property type="entry name" value="Abhydrolase_1"/>
    <property type="match status" value="1"/>
</dbReference>
<evidence type="ECO:0000313" key="5">
    <source>
        <dbReference type="EMBL" id="KIW35632.1"/>
    </source>
</evidence>
<dbReference type="PRINTS" id="PR00111">
    <property type="entry name" value="ABHYDROLASE"/>
</dbReference>
<proteinExistence type="predicted"/>
<dbReference type="InterPro" id="IPR009039">
    <property type="entry name" value="EAR"/>
</dbReference>
<organism evidence="5 6">
    <name type="scientific">Cladophialophora immunda</name>
    <dbReference type="NCBI Taxonomy" id="569365"/>
    <lineage>
        <taxon>Eukaryota</taxon>
        <taxon>Fungi</taxon>
        <taxon>Dikarya</taxon>
        <taxon>Ascomycota</taxon>
        <taxon>Pezizomycotina</taxon>
        <taxon>Eurotiomycetes</taxon>
        <taxon>Chaetothyriomycetidae</taxon>
        <taxon>Chaetothyriales</taxon>
        <taxon>Herpotrichiellaceae</taxon>
        <taxon>Cladophialophora</taxon>
    </lineage>
</organism>
<protein>
    <recommendedName>
        <fullName evidence="7">AB hydrolase-1 domain-containing protein</fullName>
    </recommendedName>
</protein>
<dbReference type="SUPFAM" id="SSF53474">
    <property type="entry name" value="alpha/beta-Hydrolases"/>
    <property type="match status" value="1"/>
</dbReference>
<evidence type="ECO:0000259" key="4">
    <source>
        <dbReference type="Pfam" id="PF18538"/>
    </source>
</evidence>
<dbReference type="InterPro" id="IPR000073">
    <property type="entry name" value="AB_hydrolase_1"/>
</dbReference>
<dbReference type="Proteomes" id="UP000054466">
    <property type="component" value="Unassembled WGS sequence"/>
</dbReference>
<gene>
    <name evidence="5" type="ORF">PV07_02317</name>
</gene>
<keyword evidence="2" id="KW-0677">Repeat</keyword>
<feature type="domain" description="AB hydrolase-1" evidence="3">
    <location>
        <begin position="833"/>
        <end position="1066"/>
    </location>
</feature>
<dbReference type="STRING" id="569365.A0A0D2BDQ4"/>
<feature type="domain" description="DUF5624" evidence="4">
    <location>
        <begin position="445"/>
        <end position="575"/>
    </location>
</feature>
<sequence>MPGMSRVQLELVQSFPTSGARAVSHFQIGDKDFLAIPQLAEDIPNGPTGMNEGNSDVDLIIWRANEVGHFEEWQRLPVSGGEDAEFFTIQDRHFLATASIRAGKGPYNYNVTSIIFEFVEGKFVEFQKIPTFGAKQWRYFSINGRHFLALAQGVKVPGLSSEVPGDSTVFEWDGTSFSSLQTVPSAWGYNFLHFELFGFHYLAYADYREPSILMRWDGDKFIQFQTFAPKGGRAFCFFRFEQDAYLALADIEDNSILYKWTGRDFQEHQTLTGTGGREFALIQDGGETYVVLVRFIQGSPKAPTTQLESIIYHMENGFLKQEYSFWTHGATDAAAFSRAGETCLFVCESLTEDVHFRVDSNLYRFKSGQQSKTLSEVQGAGKQSPEFVDLYTAYTASADGIGPKLTMLVSHSTAVDPMLVATSSEMIFYPGGSREPSYINYRFNNRGFKELAAISHLGPALASLVKMATLDTQMWRTETEKLLSRIAEVQRVNSVSLWRDELKVAAFAGREEVIANMIDYACSLTAKFLEAVLEDPQRLNPNFLSEEYLEPTGTVLGATIPMNAIMIATFFLVGLDISYRMRIWLQDQQIDWQRAMVLIVGKQGRETAGVTLSTNSVAQGIIQCSNLDLPINRIYIAPHGPDIAPGGSESGKLKQHEESFRSLWNRIYATVELGEIMFAGYPRYTPQLSNRPTVTETTTEISEMPQIHGPDDWLTMTTRMRIVLEDPRQLLSGCVTDYAAEQLRQYGNDPQKVTVPGLDSYDYASASVALTHPGTGKSLSAHTTRSPRKRGDLFGTPWQRFTHFLAPPQKCPVVGGEIAFYEAGTGPHTNIWLHGLPLDSRSWAAQRSFFESKYRNVYVDLRGYGNSSKFPANAQDVTQMNCEDLQFLLDHLHLGPVNLIGFASAGHIALRFASQHPERLNKLVVLNGSPCFRKREDWPFGFEEETLRKFTAAATQGGIEALTAMVLDPALVFKDVDATNAALLKECFADMSYNAGLDTVLKFFTDISFDDDRELMGQISTPTLLITGSVGEEVPNGTGAFLRRTIPNASLVEIPGADHFLFATKPDIVNPIIDGFLGT</sequence>
<dbReference type="Gene3D" id="3.40.50.1820">
    <property type="entry name" value="alpha/beta hydrolase"/>
    <property type="match status" value="1"/>
</dbReference>
<dbReference type="HOGENOM" id="CLU_010102_0_0_1"/>
<keyword evidence="1" id="KW-0732">Signal</keyword>
<dbReference type="PANTHER" id="PTHR43194:SF2">
    <property type="entry name" value="PEROXISOMAL MEMBRANE PROTEIN LPX1"/>
    <property type="match status" value="1"/>
</dbReference>
<dbReference type="InterPro" id="IPR050228">
    <property type="entry name" value="Carboxylesterase_BioH"/>
</dbReference>
<dbReference type="RefSeq" id="XP_016255848.1">
    <property type="nucleotide sequence ID" value="XM_016388920.1"/>
</dbReference>
<keyword evidence="6" id="KW-1185">Reference proteome</keyword>
<evidence type="ECO:0000313" key="6">
    <source>
        <dbReference type="Proteomes" id="UP000054466"/>
    </source>
</evidence>
<dbReference type="InterPro" id="IPR005492">
    <property type="entry name" value="EPTP"/>
</dbReference>
<dbReference type="InterPro" id="IPR029058">
    <property type="entry name" value="AB_hydrolase_fold"/>
</dbReference>
<evidence type="ECO:0008006" key="7">
    <source>
        <dbReference type="Google" id="ProtNLM"/>
    </source>
</evidence>
<dbReference type="Pfam" id="PF03736">
    <property type="entry name" value="EPTP"/>
    <property type="match status" value="3"/>
</dbReference>
<evidence type="ECO:0000256" key="2">
    <source>
        <dbReference type="ARBA" id="ARBA00022737"/>
    </source>
</evidence>
<dbReference type="VEuPathDB" id="FungiDB:PV07_02317"/>
<dbReference type="EMBL" id="KN847040">
    <property type="protein sequence ID" value="KIW35632.1"/>
    <property type="molecule type" value="Genomic_DNA"/>
</dbReference>
<dbReference type="AlphaFoldDB" id="A0A0D2BDQ4"/>
<name>A0A0D2BDQ4_9EURO</name>
<dbReference type="GeneID" id="27341511"/>
<reference evidence="5 6" key="1">
    <citation type="submission" date="2015-01" db="EMBL/GenBank/DDBJ databases">
        <title>The Genome Sequence of Cladophialophora immunda CBS83496.</title>
        <authorList>
            <consortium name="The Broad Institute Genomics Platform"/>
            <person name="Cuomo C."/>
            <person name="de Hoog S."/>
            <person name="Gorbushina A."/>
            <person name="Stielow B."/>
            <person name="Teixiera M."/>
            <person name="Abouelleil A."/>
            <person name="Chapman S.B."/>
            <person name="Priest M."/>
            <person name="Young S.K."/>
            <person name="Wortman J."/>
            <person name="Nusbaum C."/>
            <person name="Birren B."/>
        </authorList>
    </citation>
    <scope>NUCLEOTIDE SEQUENCE [LARGE SCALE GENOMIC DNA]</scope>
    <source>
        <strain evidence="5 6">CBS 83496</strain>
    </source>
</reference>
<evidence type="ECO:0000256" key="1">
    <source>
        <dbReference type="ARBA" id="ARBA00022729"/>
    </source>
</evidence>
<dbReference type="PROSITE" id="PS50912">
    <property type="entry name" value="EAR"/>
    <property type="match status" value="4"/>
</dbReference>
<dbReference type="OrthoDB" id="408373at2759"/>
<evidence type="ECO:0000259" key="3">
    <source>
        <dbReference type="Pfam" id="PF00561"/>
    </source>
</evidence>
<dbReference type="Pfam" id="PF18538">
    <property type="entry name" value="DUF5624"/>
    <property type="match status" value="1"/>
</dbReference>